<dbReference type="EMBL" id="KZ302723">
    <property type="protein sequence ID" value="PFH44898.1"/>
    <property type="molecule type" value="Genomic_DNA"/>
</dbReference>
<gene>
    <name evidence="2" type="ORF">AMATHDRAFT_10486</name>
</gene>
<evidence type="ECO:0000313" key="3">
    <source>
        <dbReference type="Proteomes" id="UP000242287"/>
    </source>
</evidence>
<dbReference type="Proteomes" id="UP000242287">
    <property type="component" value="Unassembled WGS sequence"/>
</dbReference>
<evidence type="ECO:0000313" key="2">
    <source>
        <dbReference type="EMBL" id="PFH44898.1"/>
    </source>
</evidence>
<keyword evidence="3" id="KW-1185">Reference proteome</keyword>
<dbReference type="AlphaFoldDB" id="A0A2A9N6R2"/>
<sequence length="492" mass="56744">MVTSNNCLDICQSKFPDINPTVLTSTVIECADRIGKREYFTNKIRHLARSKDSKVLQDFADKRLRLLLQEVTPSFTNTNNTEQIQDSNMEDVTPTLTKTELIRKSTAIWKDTATTMWKENIVTCNQSTLDQATRLLLLEDTSHKYAQLPENQIFDTEVDCQDMIIARIMELNTNVASTISNIRKKSTHAANQNKINLIMQQGWTMAKQAILRNPSKYIPNNIPSKQQVKILDSIVDDLKINDNHEWAHKIFKDIKNKGLQSKAAEHHIQTIICKLNSWTPPSPSPIPQDLNDQDMPLMDPIPWIETDEYKQNRKLWMDMVSEIFEKILPYFPADERNSKEELYCEAADICAAQDKSLLQLQSLSSLTDSNKHRELEEMRKIQIDKEYQSLLQASRRQTLTWKKQDFEDYLASKDFKYYVQHTKDQLSNPAVSSKKKTTLKNLIREAETTKWMPKHKIDDDGAALPDSPPPSPPPKPKPCREDDNSNTQQLVK</sequence>
<evidence type="ECO:0000256" key="1">
    <source>
        <dbReference type="SAM" id="MobiDB-lite"/>
    </source>
</evidence>
<feature type="region of interest" description="Disordered" evidence="1">
    <location>
        <begin position="447"/>
        <end position="492"/>
    </location>
</feature>
<accession>A0A2A9N6R2</accession>
<reference evidence="2 3" key="1">
    <citation type="submission" date="2014-02" db="EMBL/GenBank/DDBJ databases">
        <title>Transposable element dynamics among asymbiotic and ectomycorrhizal Amanita fungi.</title>
        <authorList>
            <consortium name="DOE Joint Genome Institute"/>
            <person name="Hess J."/>
            <person name="Skrede I."/>
            <person name="Wolfe B."/>
            <person name="LaButti K."/>
            <person name="Ohm R.A."/>
            <person name="Grigoriev I.V."/>
            <person name="Pringle A."/>
        </authorList>
    </citation>
    <scope>NUCLEOTIDE SEQUENCE [LARGE SCALE GENOMIC DNA]</scope>
    <source>
        <strain evidence="2 3">SKay4041</strain>
    </source>
</reference>
<feature type="compositionally biased region" description="Pro residues" evidence="1">
    <location>
        <begin position="466"/>
        <end position="476"/>
    </location>
</feature>
<organism evidence="2 3">
    <name type="scientific">Amanita thiersii Skay4041</name>
    <dbReference type="NCBI Taxonomy" id="703135"/>
    <lineage>
        <taxon>Eukaryota</taxon>
        <taxon>Fungi</taxon>
        <taxon>Dikarya</taxon>
        <taxon>Basidiomycota</taxon>
        <taxon>Agaricomycotina</taxon>
        <taxon>Agaricomycetes</taxon>
        <taxon>Agaricomycetidae</taxon>
        <taxon>Agaricales</taxon>
        <taxon>Pluteineae</taxon>
        <taxon>Amanitaceae</taxon>
        <taxon>Amanita</taxon>
    </lineage>
</organism>
<name>A0A2A9N6R2_9AGAR</name>
<protein>
    <submittedName>
        <fullName evidence="2">Uncharacterized protein</fullName>
    </submittedName>
</protein>
<proteinExistence type="predicted"/>